<evidence type="ECO:0000259" key="8">
    <source>
        <dbReference type="PROSITE" id="PS51096"/>
    </source>
</evidence>
<evidence type="ECO:0000256" key="3">
    <source>
        <dbReference type="ARBA" id="ARBA00022490"/>
    </source>
</evidence>
<reference evidence="9" key="1">
    <citation type="submission" date="2024-05" db="EMBL/GenBank/DDBJ databases">
        <title>Aerococcus urinae taxonomy study.</title>
        <authorList>
            <person name="Christensen J."/>
            <person name="Senneby E."/>
        </authorList>
    </citation>
    <scope>NUCLEOTIDE SEQUENCE</scope>
    <source>
        <strain evidence="9">CDC-3352-U95</strain>
    </source>
</reference>
<evidence type="ECO:0000256" key="2">
    <source>
        <dbReference type="ARBA" id="ARBA00022448"/>
    </source>
</evidence>
<dbReference type="InterPro" id="IPR036662">
    <property type="entry name" value="PTS_EIIA_man-typ_sf"/>
</dbReference>
<sequence>MSNSIGLLLISHGDLAHAAIKSAELIVGSQENYETVGVDVIDDVQEIKHEIIDKVKQLDISKGLIILTDIIGGTPINLASQLLDREDTVVVSGLNLPMLLDILIRRESNLESIILDLPEVYQKGFSLRTHADMEKEGEENEYSL</sequence>
<keyword evidence="6" id="KW-0598">Phosphotransferase system</keyword>
<dbReference type="Gene3D" id="3.40.50.510">
    <property type="entry name" value="Phosphotransferase system, mannose-type IIA component"/>
    <property type="match status" value="1"/>
</dbReference>
<dbReference type="InterPro" id="IPR051471">
    <property type="entry name" value="Bacterial_PTS_sugar_comp"/>
</dbReference>
<evidence type="ECO:0000313" key="9">
    <source>
        <dbReference type="EMBL" id="MCY3025026.1"/>
    </source>
</evidence>
<dbReference type="Pfam" id="PF03610">
    <property type="entry name" value="EIIA-man"/>
    <property type="match status" value="1"/>
</dbReference>
<dbReference type="RefSeq" id="WP_064293024.1">
    <property type="nucleotide sequence ID" value="NZ_CP127213.1"/>
</dbReference>
<protein>
    <submittedName>
        <fullName evidence="9">PTS sugar transporter subunit IIA</fullName>
    </submittedName>
</protein>
<dbReference type="GeneID" id="86970195"/>
<dbReference type="EMBL" id="JAOTMD010000002">
    <property type="protein sequence ID" value="MCY3025026.1"/>
    <property type="molecule type" value="Genomic_DNA"/>
</dbReference>
<evidence type="ECO:0000256" key="7">
    <source>
        <dbReference type="ARBA" id="ARBA00022777"/>
    </source>
</evidence>
<gene>
    <name evidence="9" type="ORF">ODY23_01700</name>
</gene>
<dbReference type="PANTHER" id="PTHR33799">
    <property type="entry name" value="PTS PERMEASE-RELATED-RELATED"/>
    <property type="match status" value="1"/>
</dbReference>
<evidence type="ECO:0000313" key="10">
    <source>
        <dbReference type="Proteomes" id="UP001072007"/>
    </source>
</evidence>
<keyword evidence="4 9" id="KW-0762">Sugar transport</keyword>
<keyword evidence="2" id="KW-0813">Transport</keyword>
<keyword evidence="10" id="KW-1185">Reference proteome</keyword>
<evidence type="ECO:0000256" key="5">
    <source>
        <dbReference type="ARBA" id="ARBA00022679"/>
    </source>
</evidence>
<dbReference type="Proteomes" id="UP001072007">
    <property type="component" value="Unassembled WGS sequence"/>
</dbReference>
<dbReference type="PROSITE" id="PS51096">
    <property type="entry name" value="PTS_EIIA_TYPE_4"/>
    <property type="match status" value="1"/>
</dbReference>
<comment type="caution">
    <text evidence="9">The sequence shown here is derived from an EMBL/GenBank/DDBJ whole genome shotgun (WGS) entry which is preliminary data.</text>
</comment>
<organism evidence="9 10">
    <name type="scientific">Aerococcus loyolae</name>
    <dbReference type="NCBI Taxonomy" id="2976809"/>
    <lineage>
        <taxon>Bacteria</taxon>
        <taxon>Bacillati</taxon>
        <taxon>Bacillota</taxon>
        <taxon>Bacilli</taxon>
        <taxon>Lactobacillales</taxon>
        <taxon>Aerococcaceae</taxon>
        <taxon>Aerococcus</taxon>
    </lineage>
</organism>
<dbReference type="InterPro" id="IPR004701">
    <property type="entry name" value="PTS_EIIA_man-typ"/>
</dbReference>
<accession>A0ABT4C0G6</accession>
<dbReference type="SUPFAM" id="SSF53062">
    <property type="entry name" value="PTS system fructose IIA component-like"/>
    <property type="match status" value="1"/>
</dbReference>
<dbReference type="CDD" id="cd00006">
    <property type="entry name" value="PTS_IIA_man"/>
    <property type="match status" value="1"/>
</dbReference>
<dbReference type="InterPro" id="IPR033887">
    <property type="entry name" value="PTS_IIA_man"/>
</dbReference>
<evidence type="ECO:0000256" key="4">
    <source>
        <dbReference type="ARBA" id="ARBA00022597"/>
    </source>
</evidence>
<comment type="subcellular location">
    <subcellularLocation>
        <location evidence="1">Cytoplasm</location>
    </subcellularLocation>
</comment>
<feature type="domain" description="PTS EIIA type-4" evidence="8">
    <location>
        <begin position="4"/>
        <end position="125"/>
    </location>
</feature>
<keyword evidence="5" id="KW-0808">Transferase</keyword>
<dbReference type="PANTHER" id="PTHR33799:SF1">
    <property type="entry name" value="PTS SYSTEM MANNOSE-SPECIFIC EIIAB COMPONENT-RELATED"/>
    <property type="match status" value="1"/>
</dbReference>
<name>A0ABT4C0G6_9LACT</name>
<keyword evidence="3" id="KW-0963">Cytoplasm</keyword>
<evidence type="ECO:0000256" key="1">
    <source>
        <dbReference type="ARBA" id="ARBA00004496"/>
    </source>
</evidence>
<proteinExistence type="predicted"/>
<evidence type="ECO:0000256" key="6">
    <source>
        <dbReference type="ARBA" id="ARBA00022683"/>
    </source>
</evidence>
<keyword evidence="7" id="KW-0418">Kinase</keyword>